<dbReference type="PANTHER" id="PTHR47959:SF13">
    <property type="entry name" value="ATP-DEPENDENT RNA HELICASE RHLE"/>
    <property type="match status" value="1"/>
</dbReference>
<dbReference type="InterPro" id="IPR000629">
    <property type="entry name" value="RNA-helicase_DEAD-box_CS"/>
</dbReference>
<evidence type="ECO:0000259" key="10">
    <source>
        <dbReference type="PROSITE" id="PS51194"/>
    </source>
</evidence>
<dbReference type="SMART" id="SM00490">
    <property type="entry name" value="HELICc"/>
    <property type="match status" value="1"/>
</dbReference>
<dbReference type="RefSeq" id="WP_104517066.1">
    <property type="nucleotide sequence ID" value="NZ_NHRY01000034.1"/>
</dbReference>
<dbReference type="Pfam" id="PF00270">
    <property type="entry name" value="DEAD"/>
    <property type="match status" value="1"/>
</dbReference>
<dbReference type="PROSITE" id="PS00039">
    <property type="entry name" value="DEAD_ATP_HELICASE"/>
    <property type="match status" value="1"/>
</dbReference>
<dbReference type="PROSITE" id="PS51195">
    <property type="entry name" value="Q_MOTIF"/>
    <property type="match status" value="1"/>
</dbReference>
<dbReference type="SUPFAM" id="SSF52540">
    <property type="entry name" value="P-loop containing nucleoside triphosphate hydrolases"/>
    <property type="match status" value="1"/>
</dbReference>
<gene>
    <name evidence="12" type="ORF">CCS01_01465</name>
</gene>
<dbReference type="CDD" id="cd18787">
    <property type="entry name" value="SF2_C_DEAD"/>
    <property type="match status" value="1"/>
</dbReference>
<dbReference type="InterPro" id="IPR044742">
    <property type="entry name" value="DEAD/DEAH_RhlB"/>
</dbReference>
<dbReference type="Pfam" id="PF00271">
    <property type="entry name" value="Helicase_C"/>
    <property type="match status" value="1"/>
</dbReference>
<dbReference type="Gene3D" id="3.40.50.300">
    <property type="entry name" value="P-loop containing nucleotide triphosphate hydrolases"/>
    <property type="match status" value="2"/>
</dbReference>
<dbReference type="InterPro" id="IPR014014">
    <property type="entry name" value="RNA_helicase_DEAD_Q_motif"/>
</dbReference>
<evidence type="ECO:0000256" key="7">
    <source>
        <dbReference type="RuleBase" id="RU000492"/>
    </source>
</evidence>
<dbReference type="GO" id="GO:0003676">
    <property type="term" value="F:nucleic acid binding"/>
    <property type="evidence" value="ECO:0007669"/>
    <property type="project" value="InterPro"/>
</dbReference>
<dbReference type="InterPro" id="IPR027417">
    <property type="entry name" value="P-loop_NTPase"/>
</dbReference>
<feature type="region of interest" description="Disordered" evidence="8">
    <location>
        <begin position="373"/>
        <end position="409"/>
    </location>
</feature>
<dbReference type="OrthoDB" id="9805696at2"/>
<evidence type="ECO:0000313" key="12">
    <source>
        <dbReference type="EMBL" id="PPQ39261.1"/>
    </source>
</evidence>
<keyword evidence="2 7" id="KW-0378">Hydrolase</keyword>
<sequence length="409" mass="44511">MTHPTFPALGLAEPLLRALEARKFLVPTPIQADSIPALLDGKDLLGIAQTGSGKTAAFTLPMLQHLAAHHVRPAPFVTRALILAPTRELALQIDETARALSQHVRLRTVVIIGGASRFKQVEAMRRGADIVIGTPGRVCDLMQTRELQLGAVTHFVLDEADRMLDLGFIKDIRRIVSALPPRRQSCLFSATMPNEVAGLANSLLRDPVRVEIARKEETAPKIEQFVHHLAQSGKQSLLLSMLGDDALSRVIVFTRTKHGANKVAGVLENAGIQVNAIHGNKSQPQREKALREFRTGRARVLVATDIAARGIDVTGVSHVINFDLPAEPESYVHRIGRTARAGAAGVAISFCDPSERGTLRQIERQMKQTIAVVGEAPPPMAHQPKRPSAPGQAKRRRANDRNRSMRSAA</sequence>
<dbReference type="CDD" id="cd00268">
    <property type="entry name" value="DEADc"/>
    <property type="match status" value="1"/>
</dbReference>
<dbReference type="PANTHER" id="PTHR47959">
    <property type="entry name" value="ATP-DEPENDENT RNA HELICASE RHLE-RELATED"/>
    <property type="match status" value="1"/>
</dbReference>
<name>A0A2S6NNY8_RHOGL</name>
<evidence type="ECO:0000256" key="5">
    <source>
        <dbReference type="ARBA" id="ARBA00038437"/>
    </source>
</evidence>
<feature type="domain" description="Helicase C-terminal" evidence="10">
    <location>
        <begin position="221"/>
        <end position="385"/>
    </location>
</feature>
<dbReference type="SMART" id="SM00487">
    <property type="entry name" value="DEXDc"/>
    <property type="match status" value="1"/>
</dbReference>
<keyword evidence="3 7" id="KW-0347">Helicase</keyword>
<dbReference type="Proteomes" id="UP000239724">
    <property type="component" value="Unassembled WGS sequence"/>
</dbReference>
<dbReference type="InterPro" id="IPR050079">
    <property type="entry name" value="DEAD_box_RNA_helicase"/>
</dbReference>
<evidence type="ECO:0000313" key="13">
    <source>
        <dbReference type="Proteomes" id="UP000239724"/>
    </source>
</evidence>
<reference evidence="12 13" key="1">
    <citation type="journal article" date="2018" name="Arch. Microbiol.">
        <title>New insights into the metabolic potential of the phototrophic purple bacterium Rhodopila globiformis DSM 161(T) from its draft genome sequence and evidence for a vanadium-dependent nitrogenase.</title>
        <authorList>
            <person name="Imhoff J.F."/>
            <person name="Rahn T."/>
            <person name="Kunzel S."/>
            <person name="Neulinger S.C."/>
        </authorList>
    </citation>
    <scope>NUCLEOTIDE SEQUENCE [LARGE SCALE GENOMIC DNA]</scope>
    <source>
        <strain evidence="12 13">DSM 161</strain>
    </source>
</reference>
<keyword evidence="4 7" id="KW-0067">ATP-binding</keyword>
<organism evidence="12 13">
    <name type="scientific">Rhodopila globiformis</name>
    <name type="common">Rhodopseudomonas globiformis</name>
    <dbReference type="NCBI Taxonomy" id="1071"/>
    <lineage>
        <taxon>Bacteria</taxon>
        <taxon>Pseudomonadati</taxon>
        <taxon>Pseudomonadota</taxon>
        <taxon>Alphaproteobacteria</taxon>
        <taxon>Acetobacterales</taxon>
        <taxon>Acetobacteraceae</taxon>
        <taxon>Rhodopila</taxon>
    </lineage>
</organism>
<protein>
    <submittedName>
        <fullName evidence="12">DEAD/DEAH box helicase</fullName>
    </submittedName>
</protein>
<dbReference type="AlphaFoldDB" id="A0A2S6NNY8"/>
<dbReference type="InterPro" id="IPR014001">
    <property type="entry name" value="Helicase_ATP-bd"/>
</dbReference>
<evidence type="ECO:0000259" key="9">
    <source>
        <dbReference type="PROSITE" id="PS51192"/>
    </source>
</evidence>
<evidence type="ECO:0000259" key="11">
    <source>
        <dbReference type="PROSITE" id="PS51195"/>
    </source>
</evidence>
<comment type="caution">
    <text evidence="12">The sequence shown here is derived from an EMBL/GenBank/DDBJ whole genome shotgun (WGS) entry which is preliminary data.</text>
</comment>
<evidence type="ECO:0000256" key="8">
    <source>
        <dbReference type="SAM" id="MobiDB-lite"/>
    </source>
</evidence>
<feature type="short sequence motif" description="Q motif" evidence="6">
    <location>
        <begin position="4"/>
        <end position="32"/>
    </location>
</feature>
<evidence type="ECO:0000256" key="2">
    <source>
        <dbReference type="ARBA" id="ARBA00022801"/>
    </source>
</evidence>
<keyword evidence="1 7" id="KW-0547">Nucleotide-binding</keyword>
<keyword evidence="13" id="KW-1185">Reference proteome</keyword>
<dbReference type="InterPro" id="IPR001650">
    <property type="entry name" value="Helicase_C-like"/>
</dbReference>
<dbReference type="PROSITE" id="PS51192">
    <property type="entry name" value="HELICASE_ATP_BIND_1"/>
    <property type="match status" value="1"/>
</dbReference>
<comment type="similarity">
    <text evidence="5 7">Belongs to the DEAD box helicase family.</text>
</comment>
<evidence type="ECO:0000256" key="1">
    <source>
        <dbReference type="ARBA" id="ARBA00022741"/>
    </source>
</evidence>
<feature type="domain" description="DEAD-box RNA helicase Q" evidence="11">
    <location>
        <begin position="4"/>
        <end position="32"/>
    </location>
</feature>
<dbReference type="PROSITE" id="PS51194">
    <property type="entry name" value="HELICASE_CTER"/>
    <property type="match status" value="1"/>
</dbReference>
<proteinExistence type="inferred from homology"/>
<evidence type="ECO:0000256" key="3">
    <source>
        <dbReference type="ARBA" id="ARBA00022806"/>
    </source>
</evidence>
<accession>A0A2S6NNY8</accession>
<dbReference type="GO" id="GO:0003724">
    <property type="term" value="F:RNA helicase activity"/>
    <property type="evidence" value="ECO:0007669"/>
    <property type="project" value="InterPro"/>
</dbReference>
<dbReference type="GO" id="GO:0016787">
    <property type="term" value="F:hydrolase activity"/>
    <property type="evidence" value="ECO:0007669"/>
    <property type="project" value="UniProtKB-KW"/>
</dbReference>
<dbReference type="InterPro" id="IPR011545">
    <property type="entry name" value="DEAD/DEAH_box_helicase_dom"/>
</dbReference>
<feature type="domain" description="Helicase ATP-binding" evidence="9">
    <location>
        <begin position="35"/>
        <end position="210"/>
    </location>
</feature>
<dbReference type="GO" id="GO:0005524">
    <property type="term" value="F:ATP binding"/>
    <property type="evidence" value="ECO:0007669"/>
    <property type="project" value="UniProtKB-KW"/>
</dbReference>
<evidence type="ECO:0000256" key="4">
    <source>
        <dbReference type="ARBA" id="ARBA00022840"/>
    </source>
</evidence>
<dbReference type="EMBL" id="NHRY01000034">
    <property type="protein sequence ID" value="PPQ39261.1"/>
    <property type="molecule type" value="Genomic_DNA"/>
</dbReference>
<evidence type="ECO:0000256" key="6">
    <source>
        <dbReference type="PROSITE-ProRule" id="PRU00552"/>
    </source>
</evidence>
<dbReference type="GO" id="GO:0005829">
    <property type="term" value="C:cytosol"/>
    <property type="evidence" value="ECO:0007669"/>
    <property type="project" value="TreeGrafter"/>
</dbReference>